<protein>
    <submittedName>
        <fullName evidence="2">Abhydrolase_3 domain-containing protein</fullName>
    </submittedName>
</protein>
<name>A0A0K0CV80_ANGCA</name>
<accession>A0A0K0CV80</accession>
<keyword evidence="1" id="KW-1185">Reference proteome</keyword>
<dbReference type="SUPFAM" id="SSF53474">
    <property type="entry name" value="alpha/beta-Hydrolases"/>
    <property type="match status" value="1"/>
</dbReference>
<organism evidence="1 2">
    <name type="scientific">Angiostrongylus cantonensis</name>
    <name type="common">Rat lungworm</name>
    <dbReference type="NCBI Taxonomy" id="6313"/>
    <lineage>
        <taxon>Eukaryota</taxon>
        <taxon>Metazoa</taxon>
        <taxon>Ecdysozoa</taxon>
        <taxon>Nematoda</taxon>
        <taxon>Chromadorea</taxon>
        <taxon>Rhabditida</taxon>
        <taxon>Rhabditina</taxon>
        <taxon>Rhabditomorpha</taxon>
        <taxon>Strongyloidea</taxon>
        <taxon>Metastrongylidae</taxon>
        <taxon>Angiostrongylus</taxon>
    </lineage>
</organism>
<dbReference type="AlphaFoldDB" id="A0A0K0CV80"/>
<evidence type="ECO:0000313" key="1">
    <source>
        <dbReference type="Proteomes" id="UP000035642"/>
    </source>
</evidence>
<dbReference type="Proteomes" id="UP000035642">
    <property type="component" value="Unassembled WGS sequence"/>
</dbReference>
<proteinExistence type="predicted"/>
<dbReference type="STRING" id="6313.A0A0K0CV80"/>
<reference evidence="1" key="1">
    <citation type="submission" date="2012-09" db="EMBL/GenBank/DDBJ databases">
        <authorList>
            <person name="Martin A.A."/>
        </authorList>
    </citation>
    <scope>NUCLEOTIDE SEQUENCE</scope>
</reference>
<dbReference type="InterPro" id="IPR029058">
    <property type="entry name" value="AB_hydrolase_fold"/>
</dbReference>
<sequence length="138" mass="15367">MDPDPALTHLYSCSRWADADPAEVGADGPLWKDSRSMVDIWGEVKDHLVIFIHGGFWQVCSVHRERLVMCTCLNNLGAAMAAVGYELASSTWPLSAVVRQVGKAVQVGFYFMFALARTICNSSMEKLLGYSKCHKIRR</sequence>
<dbReference type="WBParaSite" id="ACAC_0000120801-mRNA-1">
    <property type="protein sequence ID" value="ACAC_0000120801-mRNA-1"/>
    <property type="gene ID" value="ACAC_0000120801"/>
</dbReference>
<reference evidence="2" key="2">
    <citation type="submission" date="2017-02" db="UniProtKB">
        <authorList>
            <consortium name="WormBaseParasite"/>
        </authorList>
    </citation>
    <scope>IDENTIFICATION</scope>
</reference>
<dbReference type="Gene3D" id="3.40.50.1820">
    <property type="entry name" value="alpha/beta hydrolase"/>
    <property type="match status" value="1"/>
</dbReference>
<evidence type="ECO:0000313" key="2">
    <source>
        <dbReference type="WBParaSite" id="ACAC_0000120801-mRNA-1"/>
    </source>
</evidence>